<evidence type="ECO:0000313" key="14">
    <source>
        <dbReference type="EMBL" id="PLR39615.1"/>
    </source>
</evidence>
<dbReference type="RefSeq" id="WP_101815430.1">
    <property type="nucleotide sequence ID" value="NZ_PJZF01000004.1"/>
</dbReference>
<keyword evidence="11" id="KW-0479">Metal-binding</keyword>
<dbReference type="SMART" id="SM00342">
    <property type="entry name" value="HTH_ARAC"/>
    <property type="match status" value="1"/>
</dbReference>
<comment type="catalytic activity">
    <reaction evidence="9">
        <text>a 6-O-methyl-2'-deoxyguanosine in DNA + L-cysteinyl-[protein] = S-methyl-L-cysteinyl-[protein] + a 2'-deoxyguanosine in DNA</text>
        <dbReference type="Rhea" id="RHEA:24000"/>
        <dbReference type="Rhea" id="RHEA-COMP:10131"/>
        <dbReference type="Rhea" id="RHEA-COMP:10132"/>
        <dbReference type="Rhea" id="RHEA-COMP:11367"/>
        <dbReference type="Rhea" id="RHEA-COMP:11368"/>
        <dbReference type="ChEBI" id="CHEBI:29950"/>
        <dbReference type="ChEBI" id="CHEBI:82612"/>
        <dbReference type="ChEBI" id="CHEBI:85445"/>
        <dbReference type="ChEBI" id="CHEBI:85448"/>
        <dbReference type="EC" id="2.1.1.63"/>
    </reaction>
</comment>
<organism evidence="14 15">
    <name type="scientific">Chimaeribacter californicus</name>
    <dbReference type="NCBI Taxonomy" id="2060067"/>
    <lineage>
        <taxon>Bacteria</taxon>
        <taxon>Pseudomonadati</taxon>
        <taxon>Pseudomonadota</taxon>
        <taxon>Gammaproteobacteria</taxon>
        <taxon>Enterobacterales</taxon>
        <taxon>Yersiniaceae</taxon>
        <taxon>Chimaeribacter</taxon>
    </lineage>
</organism>
<dbReference type="GO" id="GO:0006281">
    <property type="term" value="P:DNA repair"/>
    <property type="evidence" value="ECO:0007669"/>
    <property type="project" value="UniProtKB-KW"/>
</dbReference>
<dbReference type="PROSITE" id="PS00374">
    <property type="entry name" value="MGMT"/>
    <property type="match status" value="1"/>
</dbReference>
<dbReference type="Proteomes" id="UP000234240">
    <property type="component" value="Unassembled WGS sequence"/>
</dbReference>
<dbReference type="GO" id="GO:0043565">
    <property type="term" value="F:sequence-specific DNA binding"/>
    <property type="evidence" value="ECO:0007669"/>
    <property type="project" value="InterPro"/>
</dbReference>
<dbReference type="EMBL" id="PJZF01000004">
    <property type="protein sequence ID" value="PLR39615.1"/>
    <property type="molecule type" value="Genomic_DNA"/>
</dbReference>
<keyword evidence="7" id="KW-0010">Activator</keyword>
<dbReference type="Pfam" id="PF01035">
    <property type="entry name" value="DNA_binding_1"/>
    <property type="match status" value="1"/>
</dbReference>
<feature type="binding site" evidence="11">
    <location>
        <position position="34"/>
    </location>
    <ligand>
        <name>DNA</name>
        <dbReference type="ChEBI" id="CHEBI:16991"/>
    </ligand>
</feature>
<dbReference type="InterPro" id="IPR018060">
    <property type="entry name" value="HTH_AraC"/>
</dbReference>
<comment type="similarity">
    <text evidence="2">Belongs to the MGMT family.</text>
</comment>
<feature type="binding site" evidence="11">
    <location>
        <position position="67"/>
    </location>
    <ligand>
        <name>DNA</name>
        <dbReference type="ChEBI" id="CHEBI:16991"/>
    </ligand>
</feature>
<feature type="binding site" evidence="12">
    <location>
        <position position="38"/>
    </location>
    <ligand>
        <name>Zn(2+)</name>
        <dbReference type="ChEBI" id="CHEBI:29105"/>
    </ligand>
</feature>
<keyword evidence="8" id="KW-0234">DNA repair</keyword>
<dbReference type="InterPro" id="IPR004026">
    <property type="entry name" value="Ada_DNA_repair_Zn-bd"/>
</dbReference>
<dbReference type="GO" id="GO:0008270">
    <property type="term" value="F:zinc ion binding"/>
    <property type="evidence" value="ECO:0007669"/>
    <property type="project" value="InterPro"/>
</dbReference>
<sequence>MKITDNFQCDQWYQALLARAAEFTGVFFVGVKTTRVFCISICRARKPKRENVEFYDDVNSALDDGFRPCKICRPTENAFTAPAFIQQALKRVRDRPDERVSDTELRQHAISPERVRRWFLQHHGITFQAFQRMQRVNGALQALKAGRTTTEAAFERGYESLSGFGYTCKKLTGHAPSETHQTLLLHRFTTPLGPMVVCATDRGVCLLEFADKGMLDTEFGTLQRLFTATMLAGENSHTHQAEKEIGEYFSGYRRTFGVALDTRGSEFQRTVWAGLRHVAFGQTLNYQALAAEIGKPAAMRAVAAANRANRVAIIVPCHRVIGKDGSLTGYGGGLARKAWLIAHEAKHVQSDECI</sequence>
<feature type="active site" description="Nucleophile; methyl group acceptor from either O6-methylguanine or O4-methylthymine" evidence="10">
    <location>
        <position position="317"/>
    </location>
</feature>
<comment type="caution">
    <text evidence="14">The sequence shown here is derived from an EMBL/GenBank/DDBJ whole genome shotgun (WGS) entry which is preliminary data.</text>
</comment>
<feature type="binding site" evidence="12">
    <location>
        <position position="72"/>
    </location>
    <ligand>
        <name>Zn(2+)</name>
        <dbReference type="ChEBI" id="CHEBI:29105"/>
    </ligand>
</feature>
<evidence type="ECO:0000256" key="12">
    <source>
        <dbReference type="PIRSR" id="PIRSR000409-3"/>
    </source>
</evidence>
<dbReference type="InterPro" id="IPR001497">
    <property type="entry name" value="MethylDNA_cys_MeTrfase_AS"/>
</dbReference>
<evidence type="ECO:0000256" key="3">
    <source>
        <dbReference type="ARBA" id="ARBA00011918"/>
    </source>
</evidence>
<dbReference type="EC" id="2.1.1.63" evidence="3"/>
<dbReference type="InterPro" id="IPR036631">
    <property type="entry name" value="MGMT_N_sf"/>
</dbReference>
<feature type="binding site" evidence="12">
    <location>
        <position position="42"/>
    </location>
    <ligand>
        <name>Zn(2+)</name>
        <dbReference type="ChEBI" id="CHEBI:29105"/>
    </ligand>
</feature>
<dbReference type="GO" id="GO:0032259">
    <property type="term" value="P:methylation"/>
    <property type="evidence" value="ECO:0007669"/>
    <property type="project" value="UniProtKB-KW"/>
</dbReference>
<evidence type="ECO:0000259" key="13">
    <source>
        <dbReference type="PROSITE" id="PS01124"/>
    </source>
</evidence>
<feature type="binding site" evidence="11">
    <location>
        <position position="43"/>
    </location>
    <ligand>
        <name>DNA</name>
        <dbReference type="ChEBI" id="CHEBI:16991"/>
    </ligand>
</feature>
<feature type="domain" description="HTH araC/xylS-type" evidence="13">
    <location>
        <begin position="110"/>
        <end position="182"/>
    </location>
</feature>
<evidence type="ECO:0000256" key="5">
    <source>
        <dbReference type="ARBA" id="ARBA00022679"/>
    </source>
</evidence>
<dbReference type="InterPro" id="IPR036388">
    <property type="entry name" value="WH-like_DNA-bd_sf"/>
</dbReference>
<dbReference type="NCBIfam" id="TIGR00589">
    <property type="entry name" value="ogt"/>
    <property type="match status" value="1"/>
</dbReference>
<keyword evidence="6" id="KW-0227">DNA damage</keyword>
<name>A0A2N5EBX2_9GAMM</name>
<dbReference type="InterPro" id="IPR035451">
    <property type="entry name" value="Ada-like_dom_sf"/>
</dbReference>
<dbReference type="Gene3D" id="1.10.10.10">
    <property type="entry name" value="Winged helix-like DNA-binding domain superfamily/Winged helix DNA-binding domain"/>
    <property type="match status" value="1"/>
</dbReference>
<dbReference type="CDD" id="cd06445">
    <property type="entry name" value="ATase"/>
    <property type="match status" value="1"/>
</dbReference>
<evidence type="ECO:0000256" key="10">
    <source>
        <dbReference type="PIRSR" id="PIRSR000409-1"/>
    </source>
</evidence>
<keyword evidence="15" id="KW-1185">Reference proteome</keyword>
<dbReference type="Pfam" id="PF02805">
    <property type="entry name" value="Ada_Zn_binding"/>
    <property type="match status" value="1"/>
</dbReference>
<evidence type="ECO:0000313" key="15">
    <source>
        <dbReference type="Proteomes" id="UP000234240"/>
    </source>
</evidence>
<comment type="cofactor">
    <cofactor evidence="11">
        <name>Zn(2+)</name>
        <dbReference type="ChEBI" id="CHEBI:29105"/>
    </cofactor>
    <text evidence="11">Binds 1 zinc ion per subunit.</text>
</comment>
<dbReference type="OrthoDB" id="9802228at2"/>
<evidence type="ECO:0000256" key="2">
    <source>
        <dbReference type="ARBA" id="ARBA00008711"/>
    </source>
</evidence>
<evidence type="ECO:0000256" key="8">
    <source>
        <dbReference type="ARBA" id="ARBA00023204"/>
    </source>
</evidence>
<accession>A0A2N5EBX2</accession>
<evidence type="ECO:0000256" key="6">
    <source>
        <dbReference type="ARBA" id="ARBA00022763"/>
    </source>
</evidence>
<dbReference type="FunFam" id="1.10.10.10:FF:000214">
    <property type="entry name" value="Methylated-DNA--protein-cysteine methyltransferase"/>
    <property type="match status" value="1"/>
</dbReference>
<evidence type="ECO:0000256" key="11">
    <source>
        <dbReference type="PIRSR" id="PIRSR000409-2"/>
    </source>
</evidence>
<reference evidence="14 15" key="1">
    <citation type="submission" date="2017-12" db="EMBL/GenBank/DDBJ databases">
        <title>Characterization of six clinical isolates of Enterochimera gen. nov., a novel genus of the Yersiniaciae family and the three species Enterochimera arupensis sp. nov., Enterochimera coloradensis sp. nov, and Enterochimera californica sp. nov.</title>
        <authorList>
            <person name="Rossi A."/>
            <person name="Fisher M."/>
        </authorList>
    </citation>
    <scope>NUCLEOTIDE SEQUENCE [LARGE SCALE GENOMIC DNA]</scope>
    <source>
        <strain evidence="15">2015-Iso6</strain>
    </source>
</reference>
<dbReference type="PANTHER" id="PTHR10815:SF5">
    <property type="entry name" value="METHYLATED-DNA--PROTEIN-CYSTEINE METHYLTRANSFERASE"/>
    <property type="match status" value="1"/>
</dbReference>
<evidence type="ECO:0000256" key="7">
    <source>
        <dbReference type="ARBA" id="ARBA00023159"/>
    </source>
</evidence>
<keyword evidence="11" id="KW-0862">Zinc</keyword>
<dbReference type="SUPFAM" id="SSF57884">
    <property type="entry name" value="Ada DNA repair protein, N-terminal domain (N-Ada 10)"/>
    <property type="match status" value="1"/>
</dbReference>
<comment type="catalytic activity">
    <reaction evidence="1">
        <text>a 4-O-methyl-thymidine in DNA + L-cysteinyl-[protein] = a thymidine in DNA + S-methyl-L-cysteinyl-[protein]</text>
        <dbReference type="Rhea" id="RHEA:53428"/>
        <dbReference type="Rhea" id="RHEA-COMP:10131"/>
        <dbReference type="Rhea" id="RHEA-COMP:10132"/>
        <dbReference type="Rhea" id="RHEA-COMP:13555"/>
        <dbReference type="Rhea" id="RHEA-COMP:13556"/>
        <dbReference type="ChEBI" id="CHEBI:29950"/>
        <dbReference type="ChEBI" id="CHEBI:82612"/>
        <dbReference type="ChEBI" id="CHEBI:137386"/>
        <dbReference type="ChEBI" id="CHEBI:137387"/>
        <dbReference type="EC" id="2.1.1.63"/>
    </reaction>
</comment>
<dbReference type="SUPFAM" id="SSF53155">
    <property type="entry name" value="Methylated DNA-protein cysteine methyltransferase domain"/>
    <property type="match status" value="1"/>
</dbReference>
<dbReference type="PIRSF" id="PIRSF000409">
    <property type="entry name" value="Ada"/>
    <property type="match status" value="1"/>
</dbReference>
<dbReference type="Gene3D" id="1.10.10.60">
    <property type="entry name" value="Homeodomain-like"/>
    <property type="match status" value="1"/>
</dbReference>
<dbReference type="Gene3D" id="3.40.10.10">
    <property type="entry name" value="DNA Methylphosphotriester Repair Domain"/>
    <property type="match status" value="1"/>
</dbReference>
<dbReference type="GO" id="GO:0003908">
    <property type="term" value="F:methylated-DNA-[protein]-cysteine S-methyltransferase activity"/>
    <property type="evidence" value="ECO:0007669"/>
    <property type="project" value="UniProtKB-EC"/>
</dbReference>
<feature type="binding site" evidence="12">
    <location>
        <position position="69"/>
    </location>
    <ligand>
        <name>Zn(2+)</name>
        <dbReference type="ChEBI" id="CHEBI:29105"/>
    </ligand>
</feature>
<evidence type="ECO:0000256" key="4">
    <source>
        <dbReference type="ARBA" id="ARBA00022603"/>
    </source>
</evidence>
<keyword evidence="4" id="KW-0489">Methyltransferase</keyword>
<dbReference type="AlphaFoldDB" id="A0A2N5EBX2"/>
<dbReference type="SUPFAM" id="SSF46767">
    <property type="entry name" value="Methylated DNA-protein cysteine methyltransferase, C-terminal domain"/>
    <property type="match status" value="1"/>
</dbReference>
<keyword evidence="5" id="KW-0808">Transferase</keyword>
<protein>
    <recommendedName>
        <fullName evidence="3">methylated-DNA--[protein]-cysteine S-methyltransferase</fullName>
        <ecNumber evidence="3">2.1.1.63</ecNumber>
    </recommendedName>
</protein>
<dbReference type="Gene3D" id="3.30.160.70">
    <property type="entry name" value="Methylated DNA-protein cysteine methyltransferase domain"/>
    <property type="match status" value="1"/>
</dbReference>
<dbReference type="InterPro" id="IPR014048">
    <property type="entry name" value="MethylDNA_cys_MeTrfase_DNA-bd"/>
</dbReference>
<dbReference type="PROSITE" id="PS01124">
    <property type="entry name" value="HTH_ARAC_FAMILY_2"/>
    <property type="match status" value="1"/>
</dbReference>
<gene>
    <name evidence="14" type="ORF">CYR55_07000</name>
</gene>
<evidence type="ECO:0000256" key="9">
    <source>
        <dbReference type="ARBA" id="ARBA00049348"/>
    </source>
</evidence>
<feature type="binding site" evidence="11">
    <location>
        <position position="45"/>
    </location>
    <ligand>
        <name>DNA</name>
        <dbReference type="ChEBI" id="CHEBI:16991"/>
    </ligand>
</feature>
<dbReference type="PANTHER" id="PTHR10815">
    <property type="entry name" value="METHYLATED-DNA--PROTEIN-CYSTEINE METHYLTRANSFERASE"/>
    <property type="match status" value="1"/>
</dbReference>
<proteinExistence type="inferred from homology"/>
<dbReference type="InterPro" id="IPR036217">
    <property type="entry name" value="MethylDNA_cys_MeTrfase_DNAb"/>
</dbReference>
<feature type="active site" description="Nucleophile; methyl group acceptor from methylphosphotriester" evidence="10">
    <location>
        <position position="38"/>
    </location>
</feature>
<evidence type="ECO:0000256" key="1">
    <source>
        <dbReference type="ARBA" id="ARBA00001286"/>
    </source>
</evidence>
<dbReference type="GO" id="GO:0003700">
    <property type="term" value="F:DNA-binding transcription factor activity"/>
    <property type="evidence" value="ECO:0007669"/>
    <property type="project" value="InterPro"/>
</dbReference>
<dbReference type="InterPro" id="IPR016221">
    <property type="entry name" value="Bifunct_regulatory_prot_Ada"/>
</dbReference>
<dbReference type="Pfam" id="PF12833">
    <property type="entry name" value="HTH_18"/>
    <property type="match status" value="1"/>
</dbReference>